<dbReference type="InterPro" id="IPR027417">
    <property type="entry name" value="P-loop_NTPase"/>
</dbReference>
<dbReference type="Pfam" id="PF13304">
    <property type="entry name" value="AAA_21"/>
    <property type="match status" value="1"/>
</dbReference>
<protein>
    <submittedName>
        <fullName evidence="2">AAA family ATPase</fullName>
    </submittedName>
</protein>
<sequence length="907" mass="100670">MDVVESGALFFRVDLHIHSAGGSSDVKDESMTPRAVLQTAAQRGIALVAITDHNSTASLPQAISDSVDFQQVSLVIGMEITTSDGHVLVLFPPEKLSALRRLEGKLDFHVDQQGDLYTHIRIDQVASLAAQFGGLAIPAHVDRPNTGFYRKATYHATEAIIQSPHVLALEIDDLAHRDWYSDADANGEAHARTAMYRSRKELLGPVVGARLSKVTFSDAHRLARIGVAPNGEETLTRVKMDKPSFEAFRTALLDPDARVRIEAGLPANYPRLVAARFSGGFLDGQQINFSSNLTSLIGGRGSGKSTALEAVRWACSAVTASAMERQANWPDVVDLAILDRFGQLHWVRRESGSSTGPVEHVDGEEVPFDFRIEGYEQDEIARIIRTYDKEPLRMLQFVDQFIDLSGVVAELTEIREELVINWEDEKSVLNAPIALREVRRQLAIVSGQIAAAAQSQAKDALHWRRILHSERTLRRAVVIRLGEIATKLAELDLSIDLDRLAVSVGFGDLTSMFAADLLVGSKQPTLQSLLIELDQALEESLASGQRTVESFRSKIDRVLAIWEQQDQAIQKQIDDVTAELHAKGVQLDYKALNELATKEASLKARSVQFASDVAQLNRLQAKRTEFLERYKTLQDRRFQVRVLRAKQLTQELRAAADFDVGVDFRRGEQCEDYEQWLRAALNRLFIRGDKIHRFCTQLHPIDLARAVRRSDIKTLTRVTDEAGSPFLATAQEAEQFVAHLAQKDLAALDATAAEDRPVLSLTVYREDKVIHVPFHNLSFGQKSTILLGLLLFSQATDPLVIDQPEDHLDSQFIYSTVVRTLRRIKERRQVVLSTHSANIAILGDAELIVPLMGWKDLGQVVDRGSVDSPSTKRRACNILEGGEAAYRRRGELYGIIPVGSGPAADTT</sequence>
<dbReference type="CDD" id="cd07432">
    <property type="entry name" value="PHP_HisPPase"/>
    <property type="match status" value="1"/>
</dbReference>
<dbReference type="InterPro" id="IPR003959">
    <property type="entry name" value="ATPase_AAA_core"/>
</dbReference>
<name>A0A934K7P3_9BACT</name>
<organism evidence="2 3">
    <name type="scientific">Candidatus Nephthysia bennettiae</name>
    <dbReference type="NCBI Taxonomy" id="3127016"/>
    <lineage>
        <taxon>Bacteria</taxon>
        <taxon>Bacillati</taxon>
        <taxon>Candidatus Dormiibacterota</taxon>
        <taxon>Candidatus Dormibacteria</taxon>
        <taxon>Candidatus Dormibacterales</taxon>
        <taxon>Candidatus Dormibacteraceae</taxon>
        <taxon>Candidatus Nephthysia</taxon>
    </lineage>
</organism>
<dbReference type="InterPro" id="IPR038729">
    <property type="entry name" value="Rad50/SbcC_AAA"/>
</dbReference>
<evidence type="ECO:0000313" key="2">
    <source>
        <dbReference type="EMBL" id="MBJ7600404.1"/>
    </source>
</evidence>
<dbReference type="AlphaFoldDB" id="A0A934K7P3"/>
<dbReference type="GO" id="GO:0005524">
    <property type="term" value="F:ATP binding"/>
    <property type="evidence" value="ECO:0007669"/>
    <property type="project" value="InterPro"/>
</dbReference>
<dbReference type="SUPFAM" id="SSF52540">
    <property type="entry name" value="P-loop containing nucleoside triphosphate hydrolases"/>
    <property type="match status" value="1"/>
</dbReference>
<reference evidence="2" key="1">
    <citation type="submission" date="2020-10" db="EMBL/GenBank/DDBJ databases">
        <title>Ca. Dormibacterota MAGs.</title>
        <authorList>
            <person name="Montgomery K."/>
        </authorList>
    </citation>
    <scope>NUCLEOTIDE SEQUENCE [LARGE SCALE GENOMIC DNA]</scope>
    <source>
        <strain evidence="2">SC8812_S17_10</strain>
    </source>
</reference>
<evidence type="ECO:0000259" key="1">
    <source>
        <dbReference type="SMART" id="SM00481"/>
    </source>
</evidence>
<evidence type="ECO:0000313" key="3">
    <source>
        <dbReference type="Proteomes" id="UP000612893"/>
    </source>
</evidence>
<dbReference type="PANTHER" id="PTHR32182:SF22">
    <property type="entry name" value="ATP-DEPENDENT ENDONUCLEASE, OLD FAMILY-RELATED"/>
    <property type="match status" value="1"/>
</dbReference>
<dbReference type="Gene3D" id="3.20.20.140">
    <property type="entry name" value="Metal-dependent hydrolases"/>
    <property type="match status" value="1"/>
</dbReference>
<keyword evidence="3" id="KW-1185">Reference proteome</keyword>
<feature type="domain" description="Polymerase/histidinol phosphatase N-terminal" evidence="1">
    <location>
        <begin position="13"/>
        <end position="84"/>
    </location>
</feature>
<dbReference type="InterPro" id="IPR003141">
    <property type="entry name" value="Pol/His_phosphatase_N"/>
</dbReference>
<dbReference type="PANTHER" id="PTHR32182">
    <property type="entry name" value="DNA REPLICATION AND REPAIR PROTEIN RECF"/>
    <property type="match status" value="1"/>
</dbReference>
<dbReference type="SMART" id="SM00481">
    <property type="entry name" value="POLIIIAc"/>
    <property type="match status" value="1"/>
</dbReference>
<dbReference type="Pfam" id="PF13476">
    <property type="entry name" value="AAA_23"/>
    <property type="match status" value="1"/>
</dbReference>
<dbReference type="NCBIfam" id="NF045780">
    <property type="entry name" value="TrlF_fam_ATP"/>
    <property type="match status" value="1"/>
</dbReference>
<dbReference type="GO" id="GO:0006302">
    <property type="term" value="P:double-strand break repair"/>
    <property type="evidence" value="ECO:0007669"/>
    <property type="project" value="InterPro"/>
</dbReference>
<gene>
    <name evidence="2" type="ORF">JF922_20315</name>
</gene>
<dbReference type="Gene3D" id="3.40.50.300">
    <property type="entry name" value="P-loop containing nucleotide triphosphate hydrolases"/>
    <property type="match status" value="1"/>
</dbReference>
<dbReference type="SUPFAM" id="SSF89550">
    <property type="entry name" value="PHP domain-like"/>
    <property type="match status" value="1"/>
</dbReference>
<proteinExistence type="predicted"/>
<dbReference type="Proteomes" id="UP000612893">
    <property type="component" value="Unassembled WGS sequence"/>
</dbReference>
<dbReference type="GO" id="GO:0016887">
    <property type="term" value="F:ATP hydrolysis activity"/>
    <property type="evidence" value="ECO:0007669"/>
    <property type="project" value="InterPro"/>
</dbReference>
<dbReference type="InterPro" id="IPR054787">
    <property type="entry name" value="TrlF_ATPase"/>
</dbReference>
<accession>A0A934K7P3</accession>
<comment type="caution">
    <text evidence="2">The sequence shown here is derived from an EMBL/GenBank/DDBJ whole genome shotgun (WGS) entry which is preliminary data.</text>
</comment>
<dbReference type="GO" id="GO:0000731">
    <property type="term" value="P:DNA synthesis involved in DNA repair"/>
    <property type="evidence" value="ECO:0007669"/>
    <property type="project" value="TreeGrafter"/>
</dbReference>
<dbReference type="EMBL" id="JAEKNR010000202">
    <property type="protein sequence ID" value="MBJ7600404.1"/>
    <property type="molecule type" value="Genomic_DNA"/>
</dbReference>
<dbReference type="InterPro" id="IPR016195">
    <property type="entry name" value="Pol/histidinol_Pase-like"/>
</dbReference>